<dbReference type="Proteomes" id="UP000594262">
    <property type="component" value="Unplaced"/>
</dbReference>
<keyword evidence="4" id="KW-1185">Reference proteome</keyword>
<dbReference type="SUPFAM" id="SSF56496">
    <property type="entry name" value="Fibrinogen C-terminal domain-like"/>
    <property type="match status" value="1"/>
</dbReference>
<dbReference type="Gene3D" id="2.60.120.1000">
    <property type="match status" value="1"/>
</dbReference>
<organism evidence="3 4">
    <name type="scientific">Clytia hemisphaerica</name>
    <dbReference type="NCBI Taxonomy" id="252671"/>
    <lineage>
        <taxon>Eukaryota</taxon>
        <taxon>Metazoa</taxon>
        <taxon>Cnidaria</taxon>
        <taxon>Hydrozoa</taxon>
        <taxon>Hydroidolina</taxon>
        <taxon>Leptothecata</taxon>
        <taxon>Obeliida</taxon>
        <taxon>Clytiidae</taxon>
        <taxon>Clytia</taxon>
    </lineage>
</organism>
<comment type="caution">
    <text evidence="1">Lacks conserved residue(s) required for the propagation of feature annotation.</text>
</comment>
<sequence>MSVDYYEIQNKCSENTTICNFGTCYPHFGNDSYTCYCKGKSYGKNCERTNSAENPHVTCQEVKQLMPEAPSGMYWVGSVGAKNLLFCDMITDGGGWLRVGQINIRNSEEANAYNFNAIVKPFTSSIHNLSTSNYLLSGRRFEVLNQMARITQFRVYCRKVTRGRTNHYTFDVSTSSGSNNKMFDHVLKNDEPPPLNLCGKIKFLPDDDSKIQTFDCADLVPIIDYDDNKIRYRLYAGLKKASASTGRKTAGTTVLKCDENDSNDKIGQWMFFIR</sequence>
<evidence type="ECO:0000313" key="4">
    <source>
        <dbReference type="Proteomes" id="UP000594262"/>
    </source>
</evidence>
<dbReference type="InterPro" id="IPR000742">
    <property type="entry name" value="EGF"/>
</dbReference>
<dbReference type="PROSITE" id="PS50026">
    <property type="entry name" value="EGF_3"/>
    <property type="match status" value="1"/>
</dbReference>
<dbReference type="AlphaFoldDB" id="A0A7M5XFW4"/>
<reference evidence="3" key="1">
    <citation type="submission" date="2021-01" db="UniProtKB">
        <authorList>
            <consortium name="EnsemblMetazoa"/>
        </authorList>
    </citation>
    <scope>IDENTIFICATION</scope>
</reference>
<name>A0A7M5XFW4_9CNID</name>
<keyword evidence="1" id="KW-0245">EGF-like domain</keyword>
<dbReference type="PROSITE" id="PS00022">
    <property type="entry name" value="EGF_1"/>
    <property type="match status" value="1"/>
</dbReference>
<dbReference type="OrthoDB" id="5956353at2759"/>
<dbReference type="EnsemblMetazoa" id="CLYHEMT022841.1">
    <property type="protein sequence ID" value="CLYHEMP022841.1"/>
    <property type="gene ID" value="CLYHEMG022841"/>
</dbReference>
<evidence type="ECO:0000259" key="2">
    <source>
        <dbReference type="PROSITE" id="PS50026"/>
    </source>
</evidence>
<feature type="disulfide bond" evidence="1">
    <location>
        <begin position="37"/>
        <end position="46"/>
    </location>
</feature>
<dbReference type="NCBIfam" id="NF040941">
    <property type="entry name" value="GGGWT_bact"/>
    <property type="match status" value="1"/>
</dbReference>
<protein>
    <recommendedName>
        <fullName evidence="2">EGF-like domain-containing protein</fullName>
    </recommendedName>
</protein>
<feature type="domain" description="EGF-like" evidence="2">
    <location>
        <begin position="15"/>
        <end position="47"/>
    </location>
</feature>
<proteinExistence type="predicted"/>
<evidence type="ECO:0000256" key="1">
    <source>
        <dbReference type="PROSITE-ProRule" id="PRU00076"/>
    </source>
</evidence>
<dbReference type="InterPro" id="IPR036056">
    <property type="entry name" value="Fibrinogen-like_C"/>
</dbReference>
<accession>A0A7M5XFW4</accession>
<keyword evidence="1" id="KW-1015">Disulfide bond</keyword>
<evidence type="ECO:0000313" key="3">
    <source>
        <dbReference type="EnsemblMetazoa" id="CLYHEMP022841.1"/>
    </source>
</evidence>